<dbReference type="AlphaFoldDB" id="A0AA41Z1S1"/>
<dbReference type="SUPFAM" id="SSF47240">
    <property type="entry name" value="Ferritin-like"/>
    <property type="match status" value="1"/>
</dbReference>
<evidence type="ECO:0000313" key="2">
    <source>
        <dbReference type="Proteomes" id="UP001165667"/>
    </source>
</evidence>
<name>A0AA41Z1S1_9HYPH</name>
<reference evidence="1" key="1">
    <citation type="submission" date="2022-05" db="EMBL/GenBank/DDBJ databases">
        <authorList>
            <person name="Pankratov T."/>
        </authorList>
    </citation>
    <scope>NUCLEOTIDE SEQUENCE</scope>
    <source>
        <strain evidence="1">BP6-180914</strain>
    </source>
</reference>
<dbReference type="InterPro" id="IPR009078">
    <property type="entry name" value="Ferritin-like_SF"/>
</dbReference>
<comment type="caution">
    <text evidence="1">The sequence shown here is derived from an EMBL/GenBank/DDBJ whole genome shotgun (WGS) entry which is preliminary data.</text>
</comment>
<organism evidence="1 2">
    <name type="scientific">Lichenifustis flavocetrariae</name>
    <dbReference type="NCBI Taxonomy" id="2949735"/>
    <lineage>
        <taxon>Bacteria</taxon>
        <taxon>Pseudomonadati</taxon>
        <taxon>Pseudomonadota</taxon>
        <taxon>Alphaproteobacteria</taxon>
        <taxon>Hyphomicrobiales</taxon>
        <taxon>Lichenihabitantaceae</taxon>
        <taxon>Lichenifustis</taxon>
    </lineage>
</organism>
<dbReference type="Proteomes" id="UP001165667">
    <property type="component" value="Unassembled WGS sequence"/>
</dbReference>
<dbReference type="Pfam" id="PF05974">
    <property type="entry name" value="DUF892"/>
    <property type="match status" value="1"/>
</dbReference>
<keyword evidence="2" id="KW-1185">Reference proteome</keyword>
<dbReference type="InterPro" id="IPR010287">
    <property type="entry name" value="DUF892_YciF-like"/>
</dbReference>
<accession>A0AA41Z1S1</accession>
<dbReference type="EMBL" id="JAMOIM010000023">
    <property type="protein sequence ID" value="MCW6511263.1"/>
    <property type="molecule type" value="Genomic_DNA"/>
</dbReference>
<proteinExistence type="predicted"/>
<dbReference type="InterPro" id="IPR012347">
    <property type="entry name" value="Ferritin-like"/>
</dbReference>
<gene>
    <name evidence="1" type="ORF">M8523_25035</name>
</gene>
<protein>
    <submittedName>
        <fullName evidence="1">Ferritin-like domain-containing protein</fullName>
    </submittedName>
</protein>
<dbReference type="Gene3D" id="1.20.1260.10">
    <property type="match status" value="1"/>
</dbReference>
<evidence type="ECO:0000313" key="1">
    <source>
        <dbReference type="EMBL" id="MCW6511263.1"/>
    </source>
</evidence>
<sequence length="94" mass="10104">MSLFGFVGNMMALGHTPPQGEILKNTYANHAFENFEITAYVSFLVIAEADGQSAHLSGFQQSLREEQAMAEKVSALIRPTTLSLPGALHLGPEG</sequence>